<dbReference type="OrthoDB" id="1120869at2"/>
<dbReference type="Gene3D" id="1.10.10.10">
    <property type="entry name" value="Winged helix-like DNA-binding domain superfamily/Winged helix DNA-binding domain"/>
    <property type="match status" value="1"/>
</dbReference>
<dbReference type="InterPro" id="IPR025139">
    <property type="entry name" value="DUF4062"/>
</dbReference>
<dbReference type="Pfam" id="PF13271">
    <property type="entry name" value="DUF4062"/>
    <property type="match status" value="1"/>
</dbReference>
<protein>
    <submittedName>
        <fullName evidence="3">Helix-turn-helix DNA-binding domain protein</fullName>
    </submittedName>
    <submittedName>
        <fullName evidence="2">Transcriptional regulator</fullName>
    </submittedName>
</protein>
<dbReference type="Proteomes" id="UP000000517">
    <property type="component" value="Chromosome"/>
</dbReference>
<reference evidence="2 5" key="1">
    <citation type="submission" date="2009-10" db="EMBL/GenBank/DDBJ databases">
        <title>Complete sequence of Fibrobacter succinogenes subsp. succinogenes S85.</title>
        <authorList>
            <consortium name="US DOE Joint Genome Institute"/>
            <person name="Lucas S."/>
            <person name="Copeland A."/>
            <person name="Lapidus A."/>
            <person name="Glavina del Rio T."/>
            <person name="Tice H."/>
            <person name="Bruce D."/>
            <person name="Goodwin L."/>
            <person name="Pitluck S."/>
            <person name="Chertkov O."/>
            <person name="Detter J.C."/>
            <person name="Han C."/>
            <person name="Tapia R."/>
            <person name="Larimer F."/>
            <person name="Land M."/>
            <person name="Hauser L."/>
            <person name="Kyrpides N."/>
            <person name="Mikhailova N."/>
            <person name="Weimer P.J."/>
            <person name="Stevenson D.M."/>
            <person name="Boyum J."/>
            <person name="Brumm P.I."/>
            <person name="Mead D."/>
        </authorList>
    </citation>
    <scope>NUCLEOTIDE SEQUENCE [LARGE SCALE GENOMIC DNA]</scope>
    <source>
        <strain evidence="5">ATCC 19169 / S85</strain>
        <strain evidence="2">S85</strain>
    </source>
</reference>
<dbReference type="PANTHER" id="PTHR30595">
    <property type="entry name" value="GLPR-RELATED TRANSCRIPTIONAL REPRESSOR"/>
    <property type="match status" value="1"/>
</dbReference>
<dbReference type="Pfam" id="PF13749">
    <property type="entry name" value="HATPase_c_4"/>
    <property type="match status" value="1"/>
</dbReference>
<name>C9RJD3_FIBSS</name>
<reference evidence="4" key="2">
    <citation type="submission" date="2010-08" db="EMBL/GenBank/DDBJ databases">
        <title>Complete sequence of Fibrobacter succinogenes subsp. succinogenes S85.</title>
        <authorList>
            <person name="Durkin A.S."/>
            <person name="Nelson K.E."/>
            <person name="Morrison M."/>
            <person name="Forsberg C.W."/>
            <person name="Wilson D.B."/>
            <person name="Russell J.B."/>
            <person name="Cann I.K.O."/>
            <person name="Mackie R.I."/>
            <person name="White B.A."/>
        </authorList>
    </citation>
    <scope>NUCLEOTIDE SEQUENCE [LARGE SCALE GENOMIC DNA]</scope>
    <source>
        <strain evidence="4">ATCC 19169 / S85</strain>
    </source>
</reference>
<dbReference type="KEGG" id="fsc:FSU_2590"/>
<feature type="domain" description="DUF4062" evidence="1">
    <location>
        <begin position="8"/>
        <end position="94"/>
    </location>
</feature>
<dbReference type="EMBL" id="CP001792">
    <property type="protein sequence ID" value="ACX75650.1"/>
    <property type="molecule type" value="Genomic_DNA"/>
</dbReference>
<gene>
    <name evidence="2" type="ordered locus">Fisuc_2063</name>
    <name evidence="3" type="ordered locus">FSU_2590</name>
</gene>
<keyword evidence="3" id="KW-0238">DNA-binding</keyword>
<evidence type="ECO:0000313" key="5">
    <source>
        <dbReference type="Proteomes" id="UP000001497"/>
    </source>
</evidence>
<dbReference type="GO" id="GO:0006355">
    <property type="term" value="P:regulation of DNA-templated transcription"/>
    <property type="evidence" value="ECO:0007669"/>
    <property type="project" value="UniProtKB-ARBA"/>
</dbReference>
<evidence type="ECO:0000259" key="1">
    <source>
        <dbReference type="Pfam" id="PF13271"/>
    </source>
</evidence>
<dbReference type="InterPro" id="IPR011991">
    <property type="entry name" value="ArsR-like_HTH"/>
</dbReference>
<organism evidence="3 4">
    <name type="scientific">Fibrobacter succinogenes (strain ATCC 19169 / S85)</name>
    <dbReference type="NCBI Taxonomy" id="59374"/>
    <lineage>
        <taxon>Bacteria</taxon>
        <taxon>Pseudomonadati</taxon>
        <taxon>Fibrobacterota</taxon>
        <taxon>Fibrobacteria</taxon>
        <taxon>Fibrobacterales</taxon>
        <taxon>Fibrobacteraceae</taxon>
        <taxon>Fibrobacter</taxon>
    </lineage>
</organism>
<proteinExistence type="predicted"/>
<dbReference type="eggNOG" id="COG2865">
    <property type="taxonomic scope" value="Bacteria"/>
</dbReference>
<dbReference type="Gene3D" id="3.30.565.60">
    <property type="match status" value="1"/>
</dbReference>
<evidence type="ECO:0000313" key="3">
    <source>
        <dbReference type="EMBL" id="ADL26471.1"/>
    </source>
</evidence>
<reference evidence="3" key="3">
    <citation type="submission" date="2010-08" db="EMBL/GenBank/DDBJ databases">
        <authorList>
            <person name="Durkin A.S."/>
            <person name="Nelson K.E."/>
            <person name="Morrison M."/>
            <person name="Forsberg C.W."/>
            <person name="Wilson D.B."/>
            <person name="Russell J.B."/>
            <person name="Cann I.K.O."/>
            <person name="Mackie R.I."/>
            <person name="White B.A."/>
        </authorList>
    </citation>
    <scope>NUCLEOTIDE SEQUENCE</scope>
    <source>
        <strain evidence="3">S85</strain>
    </source>
</reference>
<dbReference type="PANTHER" id="PTHR30595:SF6">
    <property type="entry name" value="SCHLAFEN ALBA-2 DOMAIN-CONTAINING PROTEIN"/>
    <property type="match status" value="1"/>
</dbReference>
<dbReference type="InterPro" id="IPR036390">
    <property type="entry name" value="WH_DNA-bd_sf"/>
</dbReference>
<sequence>MEGFMKFQIFISSVQREFAEERKQLFSYLTNDPILSLFFKPFIFENHPASNSKTYDIYLKEVEKSDIYLGLLGNEYGTASKNSISPTEKEYNLANKLHKTCLIFIKKDNSQRHPKEIKFIQKVEKNNVRRSFTDYDELKNAVYKALVLYMEEKELIRTGPFDQAKNNEATIDDIDEEKVRNFIQLSKQRRNFKLSSDTPVENFLRHLDMIDEKGKLANASILLFGKKPQKFFITSEVKCAQFYGNKVEKPIPSLQIYKGDVFQLIDQATSFVLSRVDNWIGTRAQGLTAAVPTHPELPMEAVKEAIVNAVCHRDYTSKASVQVMLFRNRLEIWNPGQLPHGLTIDKLYKPHKSLPHNPLIAEAMQRCGYIEKTGTGTGDIVKQCLQYGLKKPLFQDDDDFKTIIWRKETQEISRNESENSPMVTEKVTEKVTENQRKILLIIKQDPSVSQDEIATIVGISRIHVNKNMKKMEQKGIIKRVGPDKGGHWEVK</sequence>
<dbReference type="PATRIC" id="fig|59374.8.peg.2484"/>
<dbReference type="eggNOG" id="COG1522">
    <property type="taxonomic scope" value="Bacteria"/>
</dbReference>
<dbReference type="HOGENOM" id="CLU_024970_3_2_0"/>
<dbReference type="RefSeq" id="WP_014546715.1">
    <property type="nucleotide sequence ID" value="NC_013410.1"/>
</dbReference>
<dbReference type="SUPFAM" id="SSF46785">
    <property type="entry name" value="Winged helix' DNA-binding domain"/>
    <property type="match status" value="1"/>
</dbReference>
<dbReference type="EMBL" id="CP002158">
    <property type="protein sequence ID" value="ADL26471.1"/>
    <property type="molecule type" value="Genomic_DNA"/>
</dbReference>
<dbReference type="Proteomes" id="UP000001497">
    <property type="component" value="Chromosome"/>
</dbReference>
<dbReference type="InterPro" id="IPR038475">
    <property type="entry name" value="RecG_C_sf"/>
</dbReference>
<evidence type="ECO:0000313" key="2">
    <source>
        <dbReference type="EMBL" id="ACX75650.1"/>
    </source>
</evidence>
<evidence type="ECO:0000313" key="4">
    <source>
        <dbReference type="Proteomes" id="UP000000517"/>
    </source>
</evidence>
<dbReference type="CDD" id="cd00090">
    <property type="entry name" value="HTH_ARSR"/>
    <property type="match status" value="1"/>
</dbReference>
<dbReference type="Pfam" id="PF13412">
    <property type="entry name" value="HTH_24"/>
    <property type="match status" value="1"/>
</dbReference>
<dbReference type="KEGG" id="fsu:Fisuc_2063"/>
<keyword evidence="5" id="KW-1185">Reference proteome</keyword>
<dbReference type="GO" id="GO:0003677">
    <property type="term" value="F:DNA binding"/>
    <property type="evidence" value="ECO:0007669"/>
    <property type="project" value="UniProtKB-KW"/>
</dbReference>
<accession>C9RJD3</accession>
<dbReference type="InterPro" id="IPR036388">
    <property type="entry name" value="WH-like_DNA-bd_sf"/>
</dbReference>
<dbReference type="STRING" id="59374.FSU_2590"/>
<dbReference type="AlphaFoldDB" id="C9RJD3"/>